<dbReference type="Proteomes" id="UP000612746">
    <property type="component" value="Unassembled WGS sequence"/>
</dbReference>
<name>A0A8H7UI79_9FUNG</name>
<keyword evidence="1" id="KW-0812">Transmembrane</keyword>
<feature type="transmembrane region" description="Helical" evidence="1">
    <location>
        <begin position="173"/>
        <end position="192"/>
    </location>
</feature>
<sequence>MRPTTAFSILFFTAGMSLLSPPASRQLTIQPVYDSTGSTSTLLGYPSTDRSSNFPDTKSVSSSPPAQRLLSLDALRGVAVLFMIIVNYQGHNPYPALQHVDWFGFHLIADQVFPLFLFVAGVAIAFAYKNARRQPKYPTMLKIARRFVLLFAIGLLLNAFPFTESDLLQTWRIMGVLQRAAICYVVTTALYITCGTDALWPQRYLYFIYPATIFILWMSLTFAVYNPACQTRGDLSETCCTETMFDSAVFGSHSYGIFDPEGTISTLPSLLTSWSGLLIGMHLNRRKPELHRPLVQYKLIAHWLLLAAGLASIAGMFDSLIPIGKPLWTPTFTLLTSAVSIVLFAVNFYLYDIQRLADKSHPNAAYRAFAYLLYIFLACGRNSTVLYILSELVLNLFWAVNVPSGIPLYQAMQNIMFSTWLPQGLDSLVLSLFWVVLMILPVAILMDYRRIYIKL</sequence>
<keyword evidence="2" id="KW-0732">Signal</keyword>
<keyword evidence="1" id="KW-1133">Transmembrane helix</keyword>
<feature type="chain" id="PRO_5034707617" description="Heparan-alpha-glucosaminide N-acetyltransferase catalytic domain-containing protein" evidence="2">
    <location>
        <begin position="20"/>
        <end position="455"/>
    </location>
</feature>
<dbReference type="Pfam" id="PF07786">
    <property type="entry name" value="HGSNAT_cat"/>
    <property type="match status" value="1"/>
</dbReference>
<protein>
    <recommendedName>
        <fullName evidence="3">Heparan-alpha-glucosaminide N-acetyltransferase catalytic domain-containing protein</fullName>
    </recommendedName>
</protein>
<feature type="transmembrane region" description="Helical" evidence="1">
    <location>
        <begin position="204"/>
        <end position="225"/>
    </location>
</feature>
<comment type="caution">
    <text evidence="4">The sequence shown here is derived from an EMBL/GenBank/DDBJ whole genome shotgun (WGS) entry which is preliminary data.</text>
</comment>
<feature type="transmembrane region" description="Helical" evidence="1">
    <location>
        <begin position="264"/>
        <end position="283"/>
    </location>
</feature>
<evidence type="ECO:0000256" key="2">
    <source>
        <dbReference type="SAM" id="SignalP"/>
    </source>
</evidence>
<evidence type="ECO:0000259" key="3">
    <source>
        <dbReference type="Pfam" id="PF07786"/>
    </source>
</evidence>
<feature type="signal peptide" evidence="2">
    <location>
        <begin position="1"/>
        <end position="19"/>
    </location>
</feature>
<feature type="transmembrane region" description="Helical" evidence="1">
    <location>
        <begin position="371"/>
        <end position="389"/>
    </location>
</feature>
<keyword evidence="5" id="KW-1185">Reference proteome</keyword>
<keyword evidence="1" id="KW-0472">Membrane</keyword>
<organism evidence="4 5">
    <name type="scientific">Umbelopsis vinacea</name>
    <dbReference type="NCBI Taxonomy" id="44442"/>
    <lineage>
        <taxon>Eukaryota</taxon>
        <taxon>Fungi</taxon>
        <taxon>Fungi incertae sedis</taxon>
        <taxon>Mucoromycota</taxon>
        <taxon>Mucoromycotina</taxon>
        <taxon>Umbelopsidomycetes</taxon>
        <taxon>Umbelopsidales</taxon>
        <taxon>Umbelopsidaceae</taxon>
        <taxon>Umbelopsis</taxon>
    </lineage>
</organism>
<feature type="transmembrane region" description="Helical" evidence="1">
    <location>
        <begin position="327"/>
        <end position="350"/>
    </location>
</feature>
<reference evidence="4" key="1">
    <citation type="submission" date="2020-12" db="EMBL/GenBank/DDBJ databases">
        <title>Metabolic potential, ecology and presence of endohyphal bacteria is reflected in genomic diversity of Mucoromycotina.</title>
        <authorList>
            <person name="Muszewska A."/>
            <person name="Okrasinska A."/>
            <person name="Steczkiewicz K."/>
            <person name="Drgas O."/>
            <person name="Orlowska M."/>
            <person name="Perlinska-Lenart U."/>
            <person name="Aleksandrzak-Piekarczyk T."/>
            <person name="Szatraj K."/>
            <person name="Zielenkiewicz U."/>
            <person name="Pilsyk S."/>
            <person name="Malc E."/>
            <person name="Mieczkowski P."/>
            <person name="Kruszewska J.S."/>
            <person name="Biernat P."/>
            <person name="Pawlowska J."/>
        </authorList>
    </citation>
    <scope>NUCLEOTIDE SEQUENCE</scope>
    <source>
        <strain evidence="4">WA0000051536</strain>
    </source>
</reference>
<feature type="transmembrane region" description="Helical" evidence="1">
    <location>
        <begin position="112"/>
        <end position="131"/>
    </location>
</feature>
<feature type="transmembrane region" description="Helical" evidence="1">
    <location>
        <begin position="428"/>
        <end position="448"/>
    </location>
</feature>
<dbReference type="PANTHER" id="PTHR31061">
    <property type="entry name" value="LD22376P"/>
    <property type="match status" value="1"/>
</dbReference>
<dbReference type="EMBL" id="JAEPRA010000007">
    <property type="protein sequence ID" value="KAG2182662.1"/>
    <property type="molecule type" value="Genomic_DNA"/>
</dbReference>
<dbReference type="AlphaFoldDB" id="A0A8H7UI79"/>
<feature type="transmembrane region" description="Helical" evidence="1">
    <location>
        <begin position="303"/>
        <end position="321"/>
    </location>
</feature>
<feature type="transmembrane region" description="Helical" evidence="1">
    <location>
        <begin position="143"/>
        <end position="161"/>
    </location>
</feature>
<feature type="domain" description="Heparan-alpha-glucosaminide N-acetyltransferase catalytic" evidence="3">
    <location>
        <begin position="68"/>
        <end position="200"/>
    </location>
</feature>
<dbReference type="PANTHER" id="PTHR31061:SF24">
    <property type="entry name" value="LD22376P"/>
    <property type="match status" value="1"/>
</dbReference>
<gene>
    <name evidence="4" type="ORF">INT44_005641</name>
</gene>
<evidence type="ECO:0000313" key="5">
    <source>
        <dbReference type="Proteomes" id="UP000612746"/>
    </source>
</evidence>
<accession>A0A8H7UI79</accession>
<proteinExistence type="predicted"/>
<dbReference type="OrthoDB" id="2149840at2759"/>
<evidence type="ECO:0000313" key="4">
    <source>
        <dbReference type="EMBL" id="KAG2182662.1"/>
    </source>
</evidence>
<dbReference type="InterPro" id="IPR012429">
    <property type="entry name" value="HGSNAT_cat"/>
</dbReference>
<evidence type="ECO:0000256" key="1">
    <source>
        <dbReference type="SAM" id="Phobius"/>
    </source>
</evidence>